<dbReference type="EMBL" id="QCZG01000102">
    <property type="protein sequence ID" value="PWA04500.1"/>
    <property type="molecule type" value="Genomic_DNA"/>
</dbReference>
<dbReference type="RefSeq" id="WP_116556401.1">
    <property type="nucleotide sequence ID" value="NZ_QCZG01000102.1"/>
</dbReference>
<evidence type="ECO:0000256" key="1">
    <source>
        <dbReference type="HAMAP-Rule" id="MF_01506"/>
    </source>
</evidence>
<gene>
    <name evidence="1 3" type="primary">tlp</name>
    <name evidence="3" type="ORF">DCC39_18840</name>
</gene>
<name>A0A2U1JH61_9BACI</name>
<organism evidence="3 4">
    <name type="scientific">Pueribacillus theae</name>
    <dbReference type="NCBI Taxonomy" id="2171751"/>
    <lineage>
        <taxon>Bacteria</taxon>
        <taxon>Bacillati</taxon>
        <taxon>Bacillota</taxon>
        <taxon>Bacilli</taxon>
        <taxon>Bacillales</taxon>
        <taxon>Bacillaceae</taxon>
        <taxon>Pueribacillus</taxon>
    </lineage>
</organism>
<comment type="caution">
    <text evidence="3">The sequence shown here is derived from an EMBL/GenBank/DDBJ whole genome shotgun (WGS) entry which is preliminary data.</text>
</comment>
<protein>
    <recommendedName>
        <fullName evidence="1">Small, acid-soluble spore protein Tlp</fullName>
    </recommendedName>
</protein>
<dbReference type="OrthoDB" id="1799076at2"/>
<dbReference type="Pfam" id="PF19824">
    <property type="entry name" value="Tlp"/>
    <property type="match status" value="1"/>
</dbReference>
<dbReference type="GO" id="GO:0030436">
    <property type="term" value="P:asexual sporulation"/>
    <property type="evidence" value="ECO:0007669"/>
    <property type="project" value="UniProtKB-UniRule"/>
</dbReference>
<keyword evidence="4" id="KW-1185">Reference proteome</keyword>
<accession>A0A2U1JH61</accession>
<comment type="similarity">
    <text evidence="1">Belongs to the Tlp family.</text>
</comment>
<comment type="subcellular location">
    <subcellularLocation>
        <location evidence="1">Spore core</location>
    </subcellularLocation>
</comment>
<dbReference type="NCBIfam" id="TIGR03090">
    <property type="entry name" value="SASP_tlp"/>
    <property type="match status" value="1"/>
</dbReference>
<dbReference type="GO" id="GO:0030435">
    <property type="term" value="P:sporulation resulting in formation of a cellular spore"/>
    <property type="evidence" value="ECO:0007669"/>
    <property type="project" value="UniProtKB-KW"/>
</dbReference>
<reference evidence="3 4" key="1">
    <citation type="submission" date="2018-04" db="EMBL/GenBank/DDBJ databases">
        <title>Camelliibacillus theae gen. nov., sp. nov., isolated from Pu'er tea.</title>
        <authorList>
            <person name="Niu L."/>
        </authorList>
    </citation>
    <scope>NUCLEOTIDE SEQUENCE [LARGE SCALE GENOMIC DNA]</scope>
    <source>
        <strain evidence="3 4">T8</strain>
    </source>
</reference>
<feature type="region of interest" description="Disordered" evidence="2">
    <location>
        <begin position="38"/>
        <end position="71"/>
    </location>
</feature>
<evidence type="ECO:0000313" key="4">
    <source>
        <dbReference type="Proteomes" id="UP000245998"/>
    </source>
</evidence>
<sequence>MPKPDDRSNNPERIERAIGNTLQNMNEAEDYLKAHADAMSEEQKQQIKEKNKRREESIEGFREELKDEVND</sequence>
<dbReference type="HAMAP" id="MF_01506">
    <property type="entry name" value="Tlp"/>
    <property type="match status" value="1"/>
</dbReference>
<proteinExistence type="evidence at transcript level"/>
<dbReference type="Proteomes" id="UP000245998">
    <property type="component" value="Unassembled WGS sequence"/>
</dbReference>
<dbReference type="AlphaFoldDB" id="A0A2U1JH61"/>
<evidence type="ECO:0000313" key="3">
    <source>
        <dbReference type="EMBL" id="PWA04500.1"/>
    </source>
</evidence>
<keyword evidence="1" id="KW-0749">Sporulation</keyword>
<dbReference type="InterPro" id="IPR017524">
    <property type="entry name" value="SASP_thioredoxin-like"/>
</dbReference>
<evidence type="ECO:0000256" key="2">
    <source>
        <dbReference type="SAM" id="MobiDB-lite"/>
    </source>
</evidence>
<comment type="induction">
    <text evidence="1">Expressed only in the forespore compartment of sporulating cells.</text>
</comment>